<comment type="pathway">
    <text evidence="10">Lipid metabolism; phospholipid metabolism.</text>
</comment>
<keyword evidence="9 10" id="KW-1208">Phospholipid metabolism</keyword>
<name>H5SFV9_9BACT</name>
<comment type="function">
    <text evidence="10">Catalyzes the transfer of an acyl group from acyl-phosphate (acyl-PO(4)) to glycerol-3-phosphate (G3P) to form lysophosphatidic acid (LPA). This enzyme utilizes acyl-phosphate as fatty acyl donor, but not acyl-CoA or acyl-ACP.</text>
</comment>
<dbReference type="GO" id="GO:0005886">
    <property type="term" value="C:plasma membrane"/>
    <property type="evidence" value="ECO:0007669"/>
    <property type="project" value="UniProtKB-SubCell"/>
</dbReference>
<sequence length="211" mass="22734">MFMRSMFGMIGAYLLGSIPFGYLLVKYVFTNRLDVRTIGSHSIGATNVSRIAGAKGGVLTGLLDIGKGMAAVLFAGKLTANDPWWMGWAVACAVAGHIFPIWIGFRGGKGVATGAGGYLLLSPLAVVSGLALWAVVVYAKRYVSLGSIFATASIPFWIWFWEGRVLRHPPQEIEPLIVTAAVTGGLIIFRHRENIRRLLAGTERKLGARLS</sequence>
<dbReference type="SMART" id="SM01207">
    <property type="entry name" value="G3P_acyltransf"/>
    <property type="match status" value="1"/>
</dbReference>
<evidence type="ECO:0000256" key="6">
    <source>
        <dbReference type="ARBA" id="ARBA00023098"/>
    </source>
</evidence>
<dbReference type="EMBL" id="AP011707">
    <property type="protein sequence ID" value="BAL55045.1"/>
    <property type="molecule type" value="Genomic_DNA"/>
</dbReference>
<dbReference type="GO" id="GO:0008654">
    <property type="term" value="P:phospholipid biosynthetic process"/>
    <property type="evidence" value="ECO:0007669"/>
    <property type="project" value="UniProtKB-UniRule"/>
</dbReference>
<dbReference type="UniPathway" id="UPA00085"/>
<keyword evidence="5 10" id="KW-1133">Transmembrane helix</keyword>
<dbReference type="PANTHER" id="PTHR30309:SF0">
    <property type="entry name" value="GLYCEROL-3-PHOSPHATE ACYLTRANSFERASE-RELATED"/>
    <property type="match status" value="1"/>
</dbReference>
<keyword evidence="3 10" id="KW-0808">Transferase</keyword>
<keyword evidence="7 10" id="KW-0472">Membrane</keyword>
<evidence type="ECO:0000256" key="8">
    <source>
        <dbReference type="ARBA" id="ARBA00023209"/>
    </source>
</evidence>
<comment type="catalytic activity">
    <reaction evidence="10">
        <text>an acyl phosphate + sn-glycerol 3-phosphate = a 1-acyl-sn-glycero-3-phosphate + phosphate</text>
        <dbReference type="Rhea" id="RHEA:34075"/>
        <dbReference type="ChEBI" id="CHEBI:43474"/>
        <dbReference type="ChEBI" id="CHEBI:57597"/>
        <dbReference type="ChEBI" id="CHEBI:57970"/>
        <dbReference type="ChEBI" id="CHEBI:59918"/>
        <dbReference type="EC" id="2.3.1.275"/>
    </reaction>
</comment>
<gene>
    <name evidence="10" type="primary">plsY</name>
    <name evidence="11" type="ORF">HGMM_F22D11C22</name>
</gene>
<dbReference type="Pfam" id="PF02660">
    <property type="entry name" value="G3P_acyltransf"/>
    <property type="match status" value="1"/>
</dbReference>
<dbReference type="PANTHER" id="PTHR30309">
    <property type="entry name" value="INNER MEMBRANE PROTEIN YGIH"/>
    <property type="match status" value="1"/>
</dbReference>
<reference evidence="11" key="1">
    <citation type="journal article" date="2005" name="Environ. Microbiol.">
        <title>Genetic and functional properties of uncultivated thermophilic crenarchaeotes from a subsurface gold mine as revealed by analysis of genome fragments.</title>
        <authorList>
            <person name="Nunoura T."/>
            <person name="Hirayama H."/>
            <person name="Takami H."/>
            <person name="Oida H."/>
            <person name="Nishi S."/>
            <person name="Shimamura S."/>
            <person name="Suzuki Y."/>
            <person name="Inagaki F."/>
            <person name="Takai K."/>
            <person name="Nealson K.H."/>
            <person name="Horikoshi K."/>
        </authorList>
    </citation>
    <scope>NUCLEOTIDE SEQUENCE</scope>
</reference>
<evidence type="ECO:0000256" key="9">
    <source>
        <dbReference type="ARBA" id="ARBA00023264"/>
    </source>
</evidence>
<evidence type="ECO:0000256" key="3">
    <source>
        <dbReference type="ARBA" id="ARBA00022679"/>
    </source>
</evidence>
<comment type="subunit">
    <text evidence="10">Probably interacts with PlsX.</text>
</comment>
<proteinExistence type="inferred from homology"/>
<comment type="subcellular location">
    <subcellularLocation>
        <location evidence="10">Cell membrane</location>
        <topology evidence="10">Multi-pass membrane protein</topology>
    </subcellularLocation>
</comment>
<feature type="transmembrane region" description="Helical" evidence="10">
    <location>
        <begin position="115"/>
        <end position="135"/>
    </location>
</feature>
<dbReference type="EC" id="2.3.1.275" evidence="10"/>
<evidence type="ECO:0000256" key="10">
    <source>
        <dbReference type="HAMAP-Rule" id="MF_01043"/>
    </source>
</evidence>
<evidence type="ECO:0000256" key="5">
    <source>
        <dbReference type="ARBA" id="ARBA00022989"/>
    </source>
</evidence>
<feature type="transmembrane region" description="Helical" evidence="10">
    <location>
        <begin position="142"/>
        <end position="161"/>
    </location>
</feature>
<dbReference type="InterPro" id="IPR003811">
    <property type="entry name" value="G3P_acylTferase_PlsY"/>
</dbReference>
<evidence type="ECO:0000313" key="11">
    <source>
        <dbReference type="EMBL" id="BAL55045.1"/>
    </source>
</evidence>
<comment type="similarity">
    <text evidence="10">Belongs to the PlsY family.</text>
</comment>
<keyword evidence="6 10" id="KW-0443">Lipid metabolism</keyword>
<accession>H5SFV9</accession>
<evidence type="ECO:0000256" key="4">
    <source>
        <dbReference type="ARBA" id="ARBA00022692"/>
    </source>
</evidence>
<dbReference type="HAMAP" id="MF_01043">
    <property type="entry name" value="PlsY"/>
    <property type="match status" value="1"/>
</dbReference>
<keyword evidence="1 10" id="KW-1003">Cell membrane</keyword>
<dbReference type="AlphaFoldDB" id="H5SFV9"/>
<keyword evidence="4 10" id="KW-0812">Transmembrane</keyword>
<feature type="transmembrane region" description="Helical" evidence="10">
    <location>
        <begin position="173"/>
        <end position="189"/>
    </location>
</feature>
<keyword evidence="8 10" id="KW-0594">Phospholipid biosynthesis</keyword>
<reference evidence="11" key="2">
    <citation type="journal article" date="2012" name="PLoS ONE">
        <title>A Deeply Branching Thermophilic Bacterium with an Ancient Acetyl-CoA Pathway Dominates a Subsurface Ecosystem.</title>
        <authorList>
            <person name="Takami H."/>
            <person name="Noguchi H."/>
            <person name="Takaki Y."/>
            <person name="Uchiyama I."/>
            <person name="Toyoda A."/>
            <person name="Nishi S."/>
            <person name="Chee G.-J."/>
            <person name="Arai W."/>
            <person name="Nunoura T."/>
            <person name="Itoh T."/>
            <person name="Hattori M."/>
            <person name="Takai K."/>
        </authorList>
    </citation>
    <scope>NUCLEOTIDE SEQUENCE</scope>
</reference>
<evidence type="ECO:0000256" key="7">
    <source>
        <dbReference type="ARBA" id="ARBA00023136"/>
    </source>
</evidence>
<evidence type="ECO:0000256" key="2">
    <source>
        <dbReference type="ARBA" id="ARBA00022516"/>
    </source>
</evidence>
<dbReference type="NCBIfam" id="TIGR00023">
    <property type="entry name" value="glycerol-3-phosphate 1-O-acyltransferase PlsY"/>
    <property type="match status" value="1"/>
</dbReference>
<dbReference type="GO" id="GO:0043772">
    <property type="term" value="F:acyl-phosphate glycerol-3-phosphate acyltransferase activity"/>
    <property type="evidence" value="ECO:0007669"/>
    <property type="project" value="UniProtKB-UniRule"/>
</dbReference>
<evidence type="ECO:0000256" key="1">
    <source>
        <dbReference type="ARBA" id="ARBA00022475"/>
    </source>
</evidence>
<organism evidence="11">
    <name type="scientific">uncultured Acidobacteriota bacterium</name>
    <dbReference type="NCBI Taxonomy" id="171953"/>
    <lineage>
        <taxon>Bacteria</taxon>
        <taxon>Pseudomonadati</taxon>
        <taxon>Acidobacteriota</taxon>
        <taxon>environmental samples</taxon>
    </lineage>
</organism>
<feature type="transmembrane region" description="Helical" evidence="10">
    <location>
        <begin position="6"/>
        <end position="25"/>
    </location>
</feature>
<keyword evidence="2 10" id="KW-0444">Lipid biosynthesis</keyword>
<feature type="transmembrane region" description="Helical" evidence="10">
    <location>
        <begin position="84"/>
        <end position="103"/>
    </location>
</feature>
<protein>
    <recommendedName>
        <fullName evidence="10">Glycerol-3-phosphate acyltransferase</fullName>
    </recommendedName>
    <alternativeName>
        <fullName evidence="10">Acyl-PO4 G3P acyltransferase</fullName>
    </alternativeName>
    <alternativeName>
        <fullName evidence="10">Acyl-phosphate--glycerol-3-phosphate acyltransferase</fullName>
    </alternativeName>
    <alternativeName>
        <fullName evidence="10">G3P acyltransferase</fullName>
        <shortName evidence="10">GPAT</shortName>
        <ecNumber evidence="10">2.3.1.275</ecNumber>
    </alternativeName>
    <alternativeName>
        <fullName evidence="10">Lysophosphatidic acid synthase</fullName>
        <shortName evidence="10">LPA synthase</shortName>
    </alternativeName>
</protein>